<evidence type="ECO:0000256" key="1">
    <source>
        <dbReference type="ARBA" id="ARBA00007705"/>
    </source>
</evidence>
<dbReference type="InterPro" id="IPR043502">
    <property type="entry name" value="DNA/RNA_pol_sf"/>
</dbReference>
<dbReference type="InterPro" id="IPR002298">
    <property type="entry name" value="DNA_polymerase_A"/>
</dbReference>
<evidence type="ECO:0000259" key="11">
    <source>
        <dbReference type="SMART" id="SM00482"/>
    </source>
</evidence>
<dbReference type="InterPro" id="IPR036397">
    <property type="entry name" value="RNaseH_sf"/>
</dbReference>
<comment type="similarity">
    <text evidence="1">Belongs to the DNA polymerase type-A family.</text>
</comment>
<evidence type="ECO:0000256" key="9">
    <source>
        <dbReference type="ARBA" id="ARBA00023125"/>
    </source>
</evidence>
<dbReference type="Gene3D" id="3.30.420.10">
    <property type="entry name" value="Ribonuclease H-like superfamily/Ribonuclease H"/>
    <property type="match status" value="1"/>
</dbReference>
<dbReference type="PANTHER" id="PTHR10133:SF27">
    <property type="entry name" value="DNA POLYMERASE NU"/>
    <property type="match status" value="1"/>
</dbReference>
<comment type="subunit">
    <text evidence="2">Single-chain monomer with multiple functions.</text>
</comment>
<dbReference type="PANTHER" id="PTHR10133">
    <property type="entry name" value="DNA POLYMERASE I"/>
    <property type="match status" value="1"/>
</dbReference>
<evidence type="ECO:0000313" key="13">
    <source>
        <dbReference type="Proteomes" id="UP000239469"/>
    </source>
</evidence>
<dbReference type="Proteomes" id="UP000239469">
    <property type="component" value="Unassembled WGS sequence"/>
</dbReference>
<dbReference type="GO" id="GO:0003887">
    <property type="term" value="F:DNA-directed DNA polymerase activity"/>
    <property type="evidence" value="ECO:0007669"/>
    <property type="project" value="UniProtKB-KW"/>
</dbReference>
<proteinExistence type="inferred from homology"/>
<dbReference type="GO" id="GO:0006261">
    <property type="term" value="P:DNA-templated DNA replication"/>
    <property type="evidence" value="ECO:0007669"/>
    <property type="project" value="InterPro"/>
</dbReference>
<accession>A0A2S9X6B4</accession>
<dbReference type="PROSITE" id="PS00447">
    <property type="entry name" value="DNA_POLYMERASE_A"/>
    <property type="match status" value="1"/>
</dbReference>
<dbReference type="EMBL" id="MTBD01000016">
    <property type="protein sequence ID" value="PRP71269.1"/>
    <property type="molecule type" value="Genomic_DNA"/>
</dbReference>
<dbReference type="InterPro" id="IPR012337">
    <property type="entry name" value="RNaseH-like_sf"/>
</dbReference>
<dbReference type="InterPro" id="IPR038720">
    <property type="entry name" value="YprB_RNase_H-like_dom"/>
</dbReference>
<keyword evidence="6" id="KW-0548">Nucleotidyltransferase</keyword>
<dbReference type="InterPro" id="IPR001098">
    <property type="entry name" value="DNA-dir_DNA_pol_A_palm_dom"/>
</dbReference>
<dbReference type="SMART" id="SM00482">
    <property type="entry name" value="POLAc"/>
    <property type="match status" value="1"/>
</dbReference>
<dbReference type="RefSeq" id="WP_106076387.1">
    <property type="nucleotide sequence ID" value="NZ_MTBD01000016.1"/>
</dbReference>
<evidence type="ECO:0000256" key="6">
    <source>
        <dbReference type="ARBA" id="ARBA00022695"/>
    </source>
</evidence>
<organism evidence="12 13">
    <name type="scientific">Chromobacterium amazonense</name>
    <dbReference type="NCBI Taxonomy" id="1382803"/>
    <lineage>
        <taxon>Bacteria</taxon>
        <taxon>Pseudomonadati</taxon>
        <taxon>Pseudomonadota</taxon>
        <taxon>Betaproteobacteria</taxon>
        <taxon>Neisseriales</taxon>
        <taxon>Chromobacteriaceae</taxon>
        <taxon>Chromobacterium</taxon>
    </lineage>
</organism>
<evidence type="ECO:0000256" key="2">
    <source>
        <dbReference type="ARBA" id="ARBA00011541"/>
    </source>
</evidence>
<reference evidence="12 13" key="1">
    <citation type="submission" date="2017-01" db="EMBL/GenBank/DDBJ databases">
        <title>New insights into the genetic diversity of Chromobacterium isolated from tropical freshwater lake.</title>
        <authorList>
            <person name="Santos A.B."/>
            <person name="Nascimento A.M."/>
            <person name="Da Silva P.C."/>
        </authorList>
    </citation>
    <scope>NUCLEOTIDE SEQUENCE [LARGE SCALE GENOMIC DNA]</scope>
    <source>
        <strain evidence="12 13">56AF</strain>
    </source>
</reference>
<dbReference type="GO" id="GO:0003677">
    <property type="term" value="F:DNA binding"/>
    <property type="evidence" value="ECO:0007669"/>
    <property type="project" value="UniProtKB-KW"/>
</dbReference>
<evidence type="ECO:0000256" key="3">
    <source>
        <dbReference type="ARBA" id="ARBA00012417"/>
    </source>
</evidence>
<evidence type="ECO:0000256" key="5">
    <source>
        <dbReference type="ARBA" id="ARBA00022679"/>
    </source>
</evidence>
<comment type="catalytic activity">
    <reaction evidence="10">
        <text>DNA(n) + a 2'-deoxyribonucleoside 5'-triphosphate = DNA(n+1) + diphosphate</text>
        <dbReference type="Rhea" id="RHEA:22508"/>
        <dbReference type="Rhea" id="RHEA-COMP:17339"/>
        <dbReference type="Rhea" id="RHEA-COMP:17340"/>
        <dbReference type="ChEBI" id="CHEBI:33019"/>
        <dbReference type="ChEBI" id="CHEBI:61560"/>
        <dbReference type="ChEBI" id="CHEBI:173112"/>
        <dbReference type="EC" id="2.7.7.7"/>
    </reaction>
</comment>
<keyword evidence="5" id="KW-0808">Transferase</keyword>
<keyword evidence="8" id="KW-0239">DNA-directed DNA polymerase</keyword>
<dbReference type="Pfam" id="PF00476">
    <property type="entry name" value="DNA_pol_A"/>
    <property type="match status" value="1"/>
</dbReference>
<name>A0A2S9X6B4_9NEIS</name>
<dbReference type="SUPFAM" id="SSF56672">
    <property type="entry name" value="DNA/RNA polymerases"/>
    <property type="match status" value="1"/>
</dbReference>
<dbReference type="InterPro" id="IPR019760">
    <property type="entry name" value="DNA-dir_DNA_pol_A_CS"/>
</dbReference>
<evidence type="ECO:0000256" key="4">
    <source>
        <dbReference type="ARBA" id="ARBA00020311"/>
    </source>
</evidence>
<feature type="domain" description="DNA-directed DNA polymerase family A palm" evidence="11">
    <location>
        <begin position="397"/>
        <end position="606"/>
    </location>
</feature>
<dbReference type="GO" id="GO:0006302">
    <property type="term" value="P:double-strand break repair"/>
    <property type="evidence" value="ECO:0007669"/>
    <property type="project" value="TreeGrafter"/>
</dbReference>
<comment type="caution">
    <text evidence="12">The sequence shown here is derived from an EMBL/GenBank/DDBJ whole genome shotgun (WGS) entry which is preliminary data.</text>
</comment>
<evidence type="ECO:0000256" key="8">
    <source>
        <dbReference type="ARBA" id="ARBA00022932"/>
    </source>
</evidence>
<sequence>MEITNRPFAVFDIETDGLLVYVKRFHCGVIYDSETDSYLRFRPSEFDSFVSRLLGYLRDGETLLVAHNGISYDLPAINKIVGYEAFPEVYHPRIVDTLVLSRLIYSNLKNMKAEQKNLKTGKLPGKLFGSHKLAAWGYRLGELKGTYAEDHEDAWACFNEDMLDYCQQDVKVTLKLFELLKSKNYSSRAIELEHKVAVLLAKMERNGFPFDRESALTLEEELRGRYTALEASLKRVAPPIPDKVFIPKRDNAARGYKAGVPIQRYKEFNPGSRQQVLWILSNVFNYLPDNPELFEEKEGPDDEVVKRLKLDDETFEYISKDEDAPIELRNLAKQLSEYYMLTKRLGQLADGKHGWLKCVTPEGFIHGFVNPNGAVTGRATHSSPNMAQIPSIRAAYGKECRALFGPNGFFGDWVQVGVDASGLELRCLAHFMYPFDEGEYAHAVVFGDIHTKNQEAAGLPTRDNAKTFIYAYLYGAGDEKIGKIVKKDAAHGKKLKASFLAQTPALKFLKEHIAEMLGATYDHKTRKQKLAQDWLEGLDGRKVHVRSTHAALNTLLQSAGALICKYWIVRTDELLREAGYKHGWDGDYTYMAWVHDEIQLSCKEEIADEVMAIAQKAMRDTQAYFRFRVQLDTEGKKGKNWCECH</sequence>
<dbReference type="Pfam" id="PF13482">
    <property type="entry name" value="RNase_H_2"/>
    <property type="match status" value="1"/>
</dbReference>
<dbReference type="AlphaFoldDB" id="A0A2S9X6B4"/>
<keyword evidence="7" id="KW-0235">DNA replication</keyword>
<evidence type="ECO:0000256" key="7">
    <source>
        <dbReference type="ARBA" id="ARBA00022705"/>
    </source>
</evidence>
<dbReference type="Gene3D" id="1.20.1060.10">
    <property type="entry name" value="Taq DNA Polymerase, Chain T, domain 4"/>
    <property type="match status" value="1"/>
</dbReference>
<protein>
    <recommendedName>
        <fullName evidence="4">DNA polymerase I</fullName>
        <ecNumber evidence="3">2.7.7.7</ecNumber>
    </recommendedName>
</protein>
<keyword evidence="9" id="KW-0238">DNA-binding</keyword>
<dbReference type="OrthoDB" id="5465413at2"/>
<evidence type="ECO:0000313" key="12">
    <source>
        <dbReference type="EMBL" id="PRP71269.1"/>
    </source>
</evidence>
<gene>
    <name evidence="12" type="ORF">BUE93_07810</name>
</gene>
<dbReference type="EC" id="2.7.7.7" evidence="3"/>
<dbReference type="Gene3D" id="3.30.70.370">
    <property type="match status" value="2"/>
</dbReference>
<dbReference type="SUPFAM" id="SSF53098">
    <property type="entry name" value="Ribonuclease H-like"/>
    <property type="match status" value="1"/>
</dbReference>
<evidence type="ECO:0000256" key="10">
    <source>
        <dbReference type="ARBA" id="ARBA00049244"/>
    </source>
</evidence>